<dbReference type="InterPro" id="IPR036497">
    <property type="entry name" value="GLTP_sf"/>
</dbReference>
<keyword evidence="3" id="KW-1185">Reference proteome</keyword>
<dbReference type="GO" id="GO:0016020">
    <property type="term" value="C:membrane"/>
    <property type="evidence" value="ECO:0007669"/>
    <property type="project" value="TreeGrafter"/>
</dbReference>
<dbReference type="GO" id="GO:1902388">
    <property type="term" value="F:ceramide 1-phosphate transfer activity"/>
    <property type="evidence" value="ECO:0007669"/>
    <property type="project" value="TreeGrafter"/>
</dbReference>
<dbReference type="GO" id="GO:0005829">
    <property type="term" value="C:cytosol"/>
    <property type="evidence" value="ECO:0007669"/>
    <property type="project" value="TreeGrafter"/>
</dbReference>
<organism evidence="2 3">
    <name type="scientific">Henosepilachna vigintioctopunctata</name>
    <dbReference type="NCBI Taxonomy" id="420089"/>
    <lineage>
        <taxon>Eukaryota</taxon>
        <taxon>Metazoa</taxon>
        <taxon>Ecdysozoa</taxon>
        <taxon>Arthropoda</taxon>
        <taxon>Hexapoda</taxon>
        <taxon>Insecta</taxon>
        <taxon>Pterygota</taxon>
        <taxon>Neoptera</taxon>
        <taxon>Endopterygota</taxon>
        <taxon>Coleoptera</taxon>
        <taxon>Polyphaga</taxon>
        <taxon>Cucujiformia</taxon>
        <taxon>Coccinelloidea</taxon>
        <taxon>Coccinellidae</taxon>
        <taxon>Epilachninae</taxon>
        <taxon>Epilachnini</taxon>
        <taxon>Henosepilachna</taxon>
    </lineage>
</organism>
<dbReference type="SUPFAM" id="SSF110004">
    <property type="entry name" value="Glycolipid transfer protein, GLTP"/>
    <property type="match status" value="1"/>
</dbReference>
<protein>
    <recommendedName>
        <fullName evidence="1">Glycolipid transfer protein domain-containing protein</fullName>
    </recommendedName>
</protein>
<dbReference type="AlphaFoldDB" id="A0AAW1TKP8"/>
<evidence type="ECO:0000313" key="3">
    <source>
        <dbReference type="Proteomes" id="UP001431783"/>
    </source>
</evidence>
<name>A0AAW1TKP8_9CUCU</name>
<dbReference type="Pfam" id="PF08718">
    <property type="entry name" value="GLTP"/>
    <property type="match status" value="1"/>
</dbReference>
<dbReference type="PANTHER" id="PTHR10219:SF43">
    <property type="entry name" value="GLYCOLIPID TRANSFER PROTEIN DOMAIN-CONTAINING PROTEIN"/>
    <property type="match status" value="1"/>
</dbReference>
<gene>
    <name evidence="2" type="ORF">WA026_008060</name>
</gene>
<sequence>MESNEEKLYFDLEIVRENFKLSKKVENDIDLEFYLKSFEELNRFFFLLGTIFGFVSSELEDKISILKNFLSSPDVGQHFSTVKSSRTLLRLHRGFEFIQAFLKGLIDLGEQQQTSTVCHNAYTCTLANHHSFLIRTAAKLAMYNLPVKHKLLVKVCGSEENIRKAEEILPETLEHGLEIYNIIQKIYEKNNLLSLP</sequence>
<dbReference type="Gene3D" id="1.10.3520.10">
    <property type="entry name" value="Glycolipid transfer protein"/>
    <property type="match status" value="2"/>
</dbReference>
<comment type="caution">
    <text evidence="2">The sequence shown here is derived from an EMBL/GenBank/DDBJ whole genome shotgun (WGS) entry which is preliminary data.</text>
</comment>
<evidence type="ECO:0000259" key="1">
    <source>
        <dbReference type="Pfam" id="PF08718"/>
    </source>
</evidence>
<dbReference type="Proteomes" id="UP001431783">
    <property type="component" value="Unassembled WGS sequence"/>
</dbReference>
<feature type="domain" description="Glycolipid transfer protein" evidence="1">
    <location>
        <begin position="29"/>
        <end position="156"/>
    </location>
</feature>
<dbReference type="EMBL" id="JARQZJ010000003">
    <property type="protein sequence ID" value="KAK9870503.1"/>
    <property type="molecule type" value="Genomic_DNA"/>
</dbReference>
<dbReference type="InterPro" id="IPR014830">
    <property type="entry name" value="Glycolipid_transfer_prot_dom"/>
</dbReference>
<accession>A0AAW1TKP8</accession>
<evidence type="ECO:0000313" key="2">
    <source>
        <dbReference type="EMBL" id="KAK9870503.1"/>
    </source>
</evidence>
<proteinExistence type="predicted"/>
<dbReference type="GO" id="GO:1902387">
    <property type="term" value="F:ceramide 1-phosphate binding"/>
    <property type="evidence" value="ECO:0007669"/>
    <property type="project" value="TreeGrafter"/>
</dbReference>
<reference evidence="2 3" key="1">
    <citation type="submission" date="2023-03" db="EMBL/GenBank/DDBJ databases">
        <title>Genome insight into feeding habits of ladybird beetles.</title>
        <authorList>
            <person name="Li H.-S."/>
            <person name="Huang Y.-H."/>
            <person name="Pang H."/>
        </authorList>
    </citation>
    <scope>NUCLEOTIDE SEQUENCE [LARGE SCALE GENOMIC DNA]</scope>
    <source>
        <strain evidence="2">SYSU_2023b</strain>
        <tissue evidence="2">Whole body</tissue>
    </source>
</reference>
<dbReference type="PANTHER" id="PTHR10219">
    <property type="entry name" value="GLYCOLIPID TRANSFER PROTEIN-RELATED"/>
    <property type="match status" value="1"/>
</dbReference>